<dbReference type="InterPro" id="IPR044969">
    <property type="entry name" value="DFO"/>
</dbReference>
<protein>
    <submittedName>
        <fullName evidence="1">Uncharacterized protein</fullName>
    </submittedName>
</protein>
<dbReference type="PANTHER" id="PTHR37176">
    <property type="entry name" value="F10K1.23"/>
    <property type="match status" value="1"/>
</dbReference>
<organism evidence="1 2">
    <name type="scientific">Fraxinus pennsylvanica</name>
    <dbReference type="NCBI Taxonomy" id="56036"/>
    <lineage>
        <taxon>Eukaryota</taxon>
        <taxon>Viridiplantae</taxon>
        <taxon>Streptophyta</taxon>
        <taxon>Embryophyta</taxon>
        <taxon>Tracheophyta</taxon>
        <taxon>Spermatophyta</taxon>
        <taxon>Magnoliopsida</taxon>
        <taxon>eudicotyledons</taxon>
        <taxon>Gunneridae</taxon>
        <taxon>Pentapetalae</taxon>
        <taxon>asterids</taxon>
        <taxon>lamiids</taxon>
        <taxon>Lamiales</taxon>
        <taxon>Oleaceae</taxon>
        <taxon>Oleeae</taxon>
        <taxon>Fraxinus</taxon>
    </lineage>
</organism>
<keyword evidence="2" id="KW-1185">Reference proteome</keyword>
<dbReference type="PANTHER" id="PTHR37176:SF1">
    <property type="entry name" value="PROTEIN DOUBLE-STRAND BREAK FORMATION"/>
    <property type="match status" value="1"/>
</dbReference>
<proteinExistence type="predicted"/>
<gene>
    <name evidence="1" type="ORF">FPE_LOCUS17665</name>
</gene>
<evidence type="ECO:0000313" key="1">
    <source>
        <dbReference type="EMBL" id="CAI9770298.1"/>
    </source>
</evidence>
<sequence length="130" mass="14174">MGLIVEGLAGSGGDMVVEGRCQRGVNGEETVACGSCRQYGQWPVEIVGWVIGLLGLLSVNSILESVLVSKDVKSLVDLRSALTEFIRDESLQIFQEISGKSVDYKLLCIDFRIRVFALIGDVQVLFCSIF</sequence>
<dbReference type="Proteomes" id="UP000834106">
    <property type="component" value="Chromosome 10"/>
</dbReference>
<dbReference type="EMBL" id="OU503045">
    <property type="protein sequence ID" value="CAI9770298.1"/>
    <property type="molecule type" value="Genomic_DNA"/>
</dbReference>
<dbReference type="AlphaFoldDB" id="A0AAD1ZJM4"/>
<accession>A0AAD1ZJM4</accession>
<dbReference type="GO" id="GO:0042138">
    <property type="term" value="P:meiotic DNA double-strand break formation"/>
    <property type="evidence" value="ECO:0007669"/>
    <property type="project" value="InterPro"/>
</dbReference>
<reference evidence="1" key="1">
    <citation type="submission" date="2023-05" db="EMBL/GenBank/DDBJ databases">
        <authorList>
            <person name="Huff M."/>
        </authorList>
    </citation>
    <scope>NUCLEOTIDE SEQUENCE</scope>
</reference>
<name>A0AAD1ZJM4_9LAMI</name>
<evidence type="ECO:0000313" key="2">
    <source>
        <dbReference type="Proteomes" id="UP000834106"/>
    </source>
</evidence>